<keyword evidence="3" id="KW-1185">Reference proteome</keyword>
<accession>A0A285P5Z4</accession>
<dbReference type="AlphaFoldDB" id="A0A285P5Z4"/>
<dbReference type="GO" id="GO:0050661">
    <property type="term" value="F:NADP binding"/>
    <property type="evidence" value="ECO:0007669"/>
    <property type="project" value="InterPro"/>
</dbReference>
<evidence type="ECO:0000313" key="2">
    <source>
        <dbReference type="EMBL" id="SNZ16868.1"/>
    </source>
</evidence>
<dbReference type="RefSeq" id="WP_096603525.1">
    <property type="nucleotide sequence ID" value="NZ_OBEN01000016.1"/>
</dbReference>
<evidence type="ECO:0000259" key="1">
    <source>
        <dbReference type="Pfam" id="PF03447"/>
    </source>
</evidence>
<proteinExistence type="predicted"/>
<dbReference type="InterPro" id="IPR005106">
    <property type="entry name" value="Asp/hSer_DH_NAD-bd"/>
</dbReference>
<reference evidence="3" key="1">
    <citation type="submission" date="2017-09" db="EMBL/GenBank/DDBJ databases">
        <authorList>
            <person name="Varghese N."/>
            <person name="Submissions S."/>
        </authorList>
    </citation>
    <scope>NUCLEOTIDE SEQUENCE [LARGE SCALE GENOMIC DNA]</scope>
    <source>
        <strain evidence="3">DSM 2913</strain>
    </source>
</reference>
<dbReference type="InterPro" id="IPR036291">
    <property type="entry name" value="NAD(P)-bd_dom_sf"/>
</dbReference>
<organism evidence="2 3">
    <name type="scientific">Hydrogenobacter hydrogenophilus</name>
    <dbReference type="NCBI Taxonomy" id="35835"/>
    <lineage>
        <taxon>Bacteria</taxon>
        <taxon>Pseudomonadati</taxon>
        <taxon>Aquificota</taxon>
        <taxon>Aquificia</taxon>
        <taxon>Aquificales</taxon>
        <taxon>Aquificaceae</taxon>
        <taxon>Hydrogenobacter</taxon>
    </lineage>
</organism>
<name>A0A285P5Z4_9AQUI</name>
<sequence length="122" mass="13622">MRRVNVAIAGLGRVGSQFLDALLRVNADSVKVIAVAEPREDLESVRVAKEKGIAYYRDARDMLRSLEDAIDVLFELTGDAVLRTELHEILSQSGNRKTVIVPEPVAFLIWSLIVQGKCEYPR</sequence>
<feature type="domain" description="Aspartate/homoserine dehydrogenase NAD-binding" evidence="1">
    <location>
        <begin position="10"/>
        <end position="92"/>
    </location>
</feature>
<dbReference type="Proteomes" id="UP000218627">
    <property type="component" value="Unassembled WGS sequence"/>
</dbReference>
<dbReference type="OrthoDB" id="9786743at2"/>
<dbReference type="EMBL" id="OBEN01000016">
    <property type="protein sequence ID" value="SNZ16868.1"/>
    <property type="molecule type" value="Genomic_DNA"/>
</dbReference>
<dbReference type="Pfam" id="PF03447">
    <property type="entry name" value="NAD_binding_3"/>
    <property type="match status" value="1"/>
</dbReference>
<dbReference type="Gene3D" id="3.40.50.720">
    <property type="entry name" value="NAD(P)-binding Rossmann-like Domain"/>
    <property type="match status" value="1"/>
</dbReference>
<evidence type="ECO:0000313" key="3">
    <source>
        <dbReference type="Proteomes" id="UP000218627"/>
    </source>
</evidence>
<gene>
    <name evidence="2" type="ORF">SAMN06265353_1729</name>
</gene>
<dbReference type="SUPFAM" id="SSF51735">
    <property type="entry name" value="NAD(P)-binding Rossmann-fold domains"/>
    <property type="match status" value="1"/>
</dbReference>
<protein>
    <submittedName>
        <fullName evidence="2">Homoserine dehydrogenase, NAD binding domain</fullName>
    </submittedName>
</protein>
<dbReference type="GO" id="GO:0016491">
    <property type="term" value="F:oxidoreductase activity"/>
    <property type="evidence" value="ECO:0007669"/>
    <property type="project" value="InterPro"/>
</dbReference>